<dbReference type="NCBIfam" id="TIGR00481">
    <property type="entry name" value="YbhB/YbcL family Raf kinase inhibitor-like protein"/>
    <property type="match status" value="1"/>
</dbReference>
<dbReference type="AlphaFoldDB" id="A0A1V2TLE3"/>
<comment type="caution">
    <text evidence="3">The sequence shown here is derived from an EMBL/GenBank/DDBJ whole genome shotgun (WGS) entry which is preliminary data.</text>
</comment>
<dbReference type="PANTHER" id="PTHR30289:SF1">
    <property type="entry name" value="PEBP (PHOSPHATIDYLETHANOLAMINE-BINDING PROTEIN) FAMILY PROTEIN"/>
    <property type="match status" value="1"/>
</dbReference>
<dbReference type="SUPFAM" id="SSF49777">
    <property type="entry name" value="PEBP-like"/>
    <property type="match status" value="1"/>
</dbReference>
<sequence length="181" mass="18961">MGDPDRAAGPRGTRGTSRGDPDIDESPAATSGSPIELRSAAFHEHTLIPERYAYDGENISPPLEWGGIPDGTREIALLCEDPDAPTGTFTHWAVTGIAPDATGVDTGALPAGSVVGRNDFGELGWSGPRPPVGDEAHRYFFRLYAVDRPLGMPEGSEPGEVRAALTGHITATGTLVGLFGR</sequence>
<dbReference type="STRING" id="1538463.B0T36_06675"/>
<proteinExistence type="inferred from homology"/>
<dbReference type="PANTHER" id="PTHR30289">
    <property type="entry name" value="UNCHARACTERIZED PROTEIN YBCL-RELATED"/>
    <property type="match status" value="1"/>
</dbReference>
<evidence type="ECO:0000313" key="3">
    <source>
        <dbReference type="EMBL" id="ONM50309.1"/>
    </source>
</evidence>
<evidence type="ECO:0000313" key="4">
    <source>
        <dbReference type="Proteomes" id="UP000188836"/>
    </source>
</evidence>
<dbReference type="Pfam" id="PF01161">
    <property type="entry name" value="PBP"/>
    <property type="match status" value="1"/>
</dbReference>
<dbReference type="InterPro" id="IPR036610">
    <property type="entry name" value="PEBP-like_sf"/>
</dbReference>
<feature type="region of interest" description="Disordered" evidence="2">
    <location>
        <begin position="1"/>
        <end position="35"/>
    </location>
</feature>
<dbReference type="Gene3D" id="3.90.280.10">
    <property type="entry name" value="PEBP-like"/>
    <property type="match status" value="1"/>
</dbReference>
<dbReference type="CDD" id="cd00865">
    <property type="entry name" value="PEBP_bact_arch"/>
    <property type="match status" value="1"/>
</dbReference>
<name>A0A1V2TLE3_9NOCA</name>
<accession>A0A1V2TLE3</accession>
<dbReference type="InterPro" id="IPR005247">
    <property type="entry name" value="YbhB_YbcL/LppC-like"/>
</dbReference>
<dbReference type="OrthoDB" id="9797506at2"/>
<dbReference type="InterPro" id="IPR008914">
    <property type="entry name" value="PEBP"/>
</dbReference>
<comment type="similarity">
    <text evidence="1">Belongs to the UPF0098 family.</text>
</comment>
<evidence type="ECO:0000256" key="1">
    <source>
        <dbReference type="ARBA" id="ARBA00007120"/>
    </source>
</evidence>
<organism evidence="3 4">
    <name type="scientific">Nocardia donostiensis</name>
    <dbReference type="NCBI Taxonomy" id="1538463"/>
    <lineage>
        <taxon>Bacteria</taxon>
        <taxon>Bacillati</taxon>
        <taxon>Actinomycetota</taxon>
        <taxon>Actinomycetes</taxon>
        <taxon>Mycobacteriales</taxon>
        <taxon>Nocardiaceae</taxon>
        <taxon>Nocardia</taxon>
    </lineage>
</organism>
<reference evidence="3 4" key="1">
    <citation type="journal article" date="2016" name="Antonie Van Leeuwenhoek">
        <title>Nocardia donostiensis sp. nov., isolated from human respiratory specimens.</title>
        <authorList>
            <person name="Ercibengoa M."/>
            <person name="Bell M."/>
            <person name="Marimon J.M."/>
            <person name="Humrighouse B."/>
            <person name="Klenk H.P."/>
            <person name="Potter G."/>
            <person name="Perez-Trallero E."/>
        </authorList>
    </citation>
    <scope>NUCLEOTIDE SEQUENCE [LARGE SCALE GENOMIC DNA]</scope>
    <source>
        <strain evidence="3 4">X1655</strain>
    </source>
</reference>
<protein>
    <submittedName>
        <fullName evidence="3">Phosphatidylethanolamine-binding protein</fullName>
    </submittedName>
</protein>
<evidence type="ECO:0000256" key="2">
    <source>
        <dbReference type="SAM" id="MobiDB-lite"/>
    </source>
</evidence>
<keyword evidence="4" id="KW-1185">Reference proteome</keyword>
<gene>
    <name evidence="3" type="ORF">B0T46_02595</name>
</gene>
<dbReference type="Proteomes" id="UP000188836">
    <property type="component" value="Unassembled WGS sequence"/>
</dbReference>
<dbReference type="EMBL" id="MUMY01000002">
    <property type="protein sequence ID" value="ONM50309.1"/>
    <property type="molecule type" value="Genomic_DNA"/>
</dbReference>